<name>A0ABT6XSD3_9FLAO</name>
<evidence type="ECO:0000313" key="2">
    <source>
        <dbReference type="Proteomes" id="UP001230035"/>
    </source>
</evidence>
<reference evidence="1 2" key="1">
    <citation type="submission" date="2023-05" db="EMBL/GenBank/DDBJ databases">
        <title>Flavobacterium sedimenti sp. nov., isolated from the sediment.</title>
        <authorList>
            <person name="Wu N."/>
        </authorList>
    </citation>
    <scope>NUCLEOTIDE SEQUENCE [LARGE SCALE GENOMIC DNA]</scope>
    <source>
        <strain evidence="1 2">YZ-48</strain>
    </source>
</reference>
<gene>
    <name evidence="1" type="ORF">QHT84_11250</name>
</gene>
<dbReference type="EMBL" id="JASGBP010000007">
    <property type="protein sequence ID" value="MDI9257990.1"/>
    <property type="molecule type" value="Genomic_DNA"/>
</dbReference>
<organism evidence="1 2">
    <name type="scientific">Flavobacterium sedimenticola</name>
    <dbReference type="NCBI Taxonomy" id="3043286"/>
    <lineage>
        <taxon>Bacteria</taxon>
        <taxon>Pseudomonadati</taxon>
        <taxon>Bacteroidota</taxon>
        <taxon>Flavobacteriia</taxon>
        <taxon>Flavobacteriales</taxon>
        <taxon>Flavobacteriaceae</taxon>
        <taxon>Flavobacterium</taxon>
    </lineage>
</organism>
<dbReference type="Proteomes" id="UP001230035">
    <property type="component" value="Unassembled WGS sequence"/>
</dbReference>
<evidence type="ECO:0000313" key="1">
    <source>
        <dbReference type="EMBL" id="MDI9257990.1"/>
    </source>
</evidence>
<protein>
    <submittedName>
        <fullName evidence="1">Uncharacterized protein</fullName>
    </submittedName>
</protein>
<comment type="caution">
    <text evidence="1">The sequence shown here is derived from an EMBL/GenBank/DDBJ whole genome shotgun (WGS) entry which is preliminary data.</text>
</comment>
<keyword evidence="2" id="KW-1185">Reference proteome</keyword>
<sequence>MNLSKKLSFAKTTKPVTCKKLCKKSPKTLANPENCITFAPALQRSSLILLIKKSTKLSSKVVGLDKTNYLSNPDFLKTK</sequence>
<proteinExistence type="predicted"/>
<accession>A0ABT6XSD3</accession>